<dbReference type="Proteomes" id="UP000077857">
    <property type="component" value="Unassembled WGS sequence"/>
</dbReference>
<dbReference type="AlphaFoldDB" id="A0A177N5D5"/>
<dbReference type="NCBIfam" id="TIGR01641">
    <property type="entry name" value="phageSPP1_gp7"/>
    <property type="match status" value="1"/>
</dbReference>
<evidence type="ECO:0000313" key="2">
    <source>
        <dbReference type="EMBL" id="OAI12804.1"/>
    </source>
</evidence>
<name>A0A177N5D5_9GAMM</name>
<comment type="caution">
    <text evidence="2">The sequence shown here is derived from an EMBL/GenBank/DDBJ whole genome shotgun (WGS) entry which is preliminary data.</text>
</comment>
<evidence type="ECO:0000313" key="3">
    <source>
        <dbReference type="Proteomes" id="UP000077857"/>
    </source>
</evidence>
<dbReference type="InterPro" id="IPR006528">
    <property type="entry name" value="Phage_head_morphogenesis_dom"/>
</dbReference>
<dbReference type="Pfam" id="PF04233">
    <property type="entry name" value="Phage_Mu_F"/>
    <property type="match status" value="1"/>
</dbReference>
<accession>A0A177N5D5</accession>
<feature type="domain" description="Phage head morphogenesis" evidence="1">
    <location>
        <begin position="6"/>
        <end position="83"/>
    </location>
</feature>
<protein>
    <recommendedName>
        <fullName evidence="1">Phage head morphogenesis domain-containing protein</fullName>
    </recommendedName>
</protein>
<sequence length="336" mass="37588">MAQFGSPRRLKTIFRTNLQSAYMSGRFKNMMAARDTHPYWMYRAILDARTRAAHRALDGMVFHVDDPFTGVGFPPNGHNCRCRDVPMTEARLKRKGITPTDTSNLLETREVDAGIDKRTGEIRKTTQTGFYIKGIDGKKIWVGPDVGFNSSPLGAHTLDEVLVKRAAELSGDAALDQVRKVVLSEPRMQAWRGFVNNTLEYGKQQKQTMTVGVMQRAELDYAKAKHAVFESPIIFIQDSLLVSPKAKRHTADGDALSVDEWLVLPETLAAAEMAVWDTEEQTVVYLLPGQAESRLAVRFGRLKSDGVPLPDTATVFHTPKAQFDAYIASGRYEKIR</sequence>
<evidence type="ECO:0000259" key="1">
    <source>
        <dbReference type="Pfam" id="PF04233"/>
    </source>
</evidence>
<dbReference type="EMBL" id="LUUJ01000106">
    <property type="protein sequence ID" value="OAI12804.1"/>
    <property type="molecule type" value="Genomic_DNA"/>
</dbReference>
<gene>
    <name evidence="2" type="ORF">A1507_18735</name>
</gene>
<reference evidence="2 3" key="1">
    <citation type="submission" date="2016-03" db="EMBL/GenBank/DDBJ databases">
        <authorList>
            <person name="Ploux O."/>
        </authorList>
    </citation>
    <scope>NUCLEOTIDE SEQUENCE [LARGE SCALE GENOMIC DNA]</scope>
    <source>
        <strain evidence="2 3">R-45378</strain>
    </source>
</reference>
<proteinExistence type="predicted"/>
<organism evidence="2 3">
    <name type="scientific">Methylomonas koyamae</name>
    <dbReference type="NCBI Taxonomy" id="702114"/>
    <lineage>
        <taxon>Bacteria</taxon>
        <taxon>Pseudomonadati</taxon>
        <taxon>Pseudomonadota</taxon>
        <taxon>Gammaproteobacteria</taxon>
        <taxon>Methylococcales</taxon>
        <taxon>Methylococcaceae</taxon>
        <taxon>Methylomonas</taxon>
    </lineage>
</organism>